<dbReference type="PANTHER" id="PTHR11439">
    <property type="entry name" value="GAG-POL-RELATED RETROTRANSPOSON"/>
    <property type="match status" value="1"/>
</dbReference>
<reference evidence="2" key="1">
    <citation type="submission" date="2020-06" db="EMBL/GenBank/DDBJ databases">
        <authorList>
            <person name="Li T."/>
            <person name="Hu X."/>
            <person name="Zhang T."/>
            <person name="Song X."/>
            <person name="Zhang H."/>
            <person name="Dai N."/>
            <person name="Sheng W."/>
            <person name="Hou X."/>
            <person name="Wei L."/>
        </authorList>
    </citation>
    <scope>NUCLEOTIDE SEQUENCE</scope>
    <source>
        <strain evidence="2">G01</strain>
        <tissue evidence="2">Leaf</tissue>
    </source>
</reference>
<proteinExistence type="predicted"/>
<evidence type="ECO:0000313" key="2">
    <source>
        <dbReference type="EMBL" id="KAL0331633.1"/>
    </source>
</evidence>
<feature type="domain" description="Reverse transcriptase Ty1/copia-type" evidence="1">
    <location>
        <begin position="3"/>
        <end position="49"/>
    </location>
</feature>
<dbReference type="CDD" id="cd09272">
    <property type="entry name" value="RNase_HI_RT_Ty1"/>
    <property type="match status" value="1"/>
</dbReference>
<dbReference type="PANTHER" id="PTHR11439:SF440">
    <property type="entry name" value="INTEGRASE CATALYTIC DOMAIN-CONTAINING PROTEIN"/>
    <property type="match status" value="1"/>
</dbReference>
<evidence type="ECO:0000259" key="1">
    <source>
        <dbReference type="Pfam" id="PF07727"/>
    </source>
</evidence>
<dbReference type="InterPro" id="IPR013103">
    <property type="entry name" value="RVT_2"/>
</dbReference>
<name>A0AAW2MLE8_9LAMI</name>
<comment type="caution">
    <text evidence="2">The sequence shown here is derived from an EMBL/GenBank/DDBJ whole genome shotgun (WGS) entry which is preliminary data.</text>
</comment>
<dbReference type="EMBL" id="JACGWK010000010">
    <property type="protein sequence ID" value="KAL0331633.1"/>
    <property type="molecule type" value="Genomic_DNA"/>
</dbReference>
<dbReference type="Pfam" id="PF07727">
    <property type="entry name" value="RVT_2"/>
    <property type="match status" value="1"/>
</dbReference>
<accession>A0AAW2MLE8</accession>
<gene>
    <name evidence="2" type="ORF">Sangu_1708800</name>
</gene>
<reference evidence="2" key="2">
    <citation type="journal article" date="2024" name="Plant">
        <title>Genomic evolution and insights into agronomic trait innovations of Sesamum species.</title>
        <authorList>
            <person name="Miao H."/>
            <person name="Wang L."/>
            <person name="Qu L."/>
            <person name="Liu H."/>
            <person name="Sun Y."/>
            <person name="Le M."/>
            <person name="Wang Q."/>
            <person name="Wei S."/>
            <person name="Zheng Y."/>
            <person name="Lin W."/>
            <person name="Duan Y."/>
            <person name="Cao H."/>
            <person name="Xiong S."/>
            <person name="Wang X."/>
            <person name="Wei L."/>
            <person name="Li C."/>
            <person name="Ma Q."/>
            <person name="Ju M."/>
            <person name="Zhao R."/>
            <person name="Li G."/>
            <person name="Mu C."/>
            <person name="Tian Q."/>
            <person name="Mei H."/>
            <person name="Zhang T."/>
            <person name="Gao T."/>
            <person name="Zhang H."/>
        </authorList>
    </citation>
    <scope>NUCLEOTIDE SEQUENCE</scope>
    <source>
        <strain evidence="2">G01</strain>
    </source>
</reference>
<sequence length="230" mass="25673">MENHTWDLVDLPTGSKPIKCKWVFKKKIRPNGSIDKFKARLVVVGYTQRKAFLNGDLKEEIYMEQPEGFAFPGQEDKGFCDANWVTDNDEVSSTSGYVFTLGGGAISWKSVKLTCIAGSTMESEFIALELAGQEAEWLKNLVGDMPMWGSSILVSMHCDSQAAIGIAKNYAYNGKMRHIRIRHGAVKELLKNGIISLEYVRSERNLADPFMKGLTRRIILETSTAMGLNP</sequence>
<organism evidence="2">
    <name type="scientific">Sesamum angustifolium</name>
    <dbReference type="NCBI Taxonomy" id="2727405"/>
    <lineage>
        <taxon>Eukaryota</taxon>
        <taxon>Viridiplantae</taxon>
        <taxon>Streptophyta</taxon>
        <taxon>Embryophyta</taxon>
        <taxon>Tracheophyta</taxon>
        <taxon>Spermatophyta</taxon>
        <taxon>Magnoliopsida</taxon>
        <taxon>eudicotyledons</taxon>
        <taxon>Gunneridae</taxon>
        <taxon>Pentapetalae</taxon>
        <taxon>asterids</taxon>
        <taxon>lamiids</taxon>
        <taxon>Lamiales</taxon>
        <taxon>Pedaliaceae</taxon>
        <taxon>Sesamum</taxon>
    </lineage>
</organism>
<dbReference type="AlphaFoldDB" id="A0AAW2MLE8"/>
<protein>
    <submittedName>
        <fullName evidence="2">Retrovirus-related Pol polyprotein from transposon TNT 1-94</fullName>
    </submittedName>
</protein>